<evidence type="ECO:0000256" key="1">
    <source>
        <dbReference type="SAM" id="SignalP"/>
    </source>
</evidence>
<feature type="chain" id="PRO_5012880867" description="DUF11 domain-containing protein" evidence="1">
    <location>
        <begin position="20"/>
        <end position="165"/>
    </location>
</feature>
<evidence type="ECO:0008006" key="4">
    <source>
        <dbReference type="Google" id="ProtNLM"/>
    </source>
</evidence>
<dbReference type="PIRSF" id="PIRSF014979">
    <property type="entry name" value="UCP014979"/>
    <property type="match status" value="1"/>
</dbReference>
<dbReference type="InterPro" id="IPR014468">
    <property type="entry name" value="UCP014979"/>
</dbReference>
<keyword evidence="1" id="KW-0732">Signal</keyword>
<dbReference type="OrthoDB" id="73823at2"/>
<dbReference type="Proteomes" id="UP000197208">
    <property type="component" value="Unassembled WGS sequence"/>
</dbReference>
<accession>A0A2D0A721</accession>
<dbReference type="AlphaFoldDB" id="A0A2D0A721"/>
<evidence type="ECO:0000313" key="2">
    <source>
        <dbReference type="EMBL" id="OWL93383.1"/>
    </source>
</evidence>
<keyword evidence="3" id="KW-1185">Reference proteome</keyword>
<proteinExistence type="predicted"/>
<protein>
    <recommendedName>
        <fullName evidence="4">DUF11 domain-containing protein</fullName>
    </recommendedName>
</protein>
<evidence type="ECO:0000313" key="3">
    <source>
        <dbReference type="Proteomes" id="UP000197208"/>
    </source>
</evidence>
<name>A0A2D0A721_9DEIO</name>
<dbReference type="RefSeq" id="WP_088250403.1">
    <property type="nucleotide sequence ID" value="NZ_BNAM01000020.1"/>
</dbReference>
<dbReference type="EMBL" id="NHMK01000036">
    <property type="protein sequence ID" value="OWL93383.1"/>
    <property type="molecule type" value="Genomic_DNA"/>
</dbReference>
<reference evidence="2 3" key="1">
    <citation type="submission" date="2017-05" db="EMBL/GenBank/DDBJ databases">
        <title>De novo genome assembly of Deniococcus indicus strain DR1.</title>
        <authorList>
            <person name="Chauhan D."/>
            <person name="Yennamalli R.M."/>
            <person name="Priyadarshini R."/>
        </authorList>
    </citation>
    <scope>NUCLEOTIDE SEQUENCE [LARGE SCALE GENOMIC DNA]</scope>
    <source>
        <strain evidence="2 3">DR1</strain>
    </source>
</reference>
<sequence>MKTRTPILLTALLVGTALAQGAAPLSLNLNMSLVRSVKVDGKVTEQFSPSPSNVQPGDLISQVVNVRNTGSRSIKNVPVTLPVPKNTVYVAPEKDMSVARTEYSIDGGKTFAAAPLKKKVTVTENGKTVTREVEVKPNEYNAVRWTITEINANQTLKLGYRIQVR</sequence>
<comment type="caution">
    <text evidence="2">The sequence shown here is derived from an EMBL/GenBank/DDBJ whole genome shotgun (WGS) entry which is preliminary data.</text>
</comment>
<feature type="signal peptide" evidence="1">
    <location>
        <begin position="1"/>
        <end position="19"/>
    </location>
</feature>
<organism evidence="2 3">
    <name type="scientific">Deinococcus indicus</name>
    <dbReference type="NCBI Taxonomy" id="223556"/>
    <lineage>
        <taxon>Bacteria</taxon>
        <taxon>Thermotogati</taxon>
        <taxon>Deinococcota</taxon>
        <taxon>Deinococci</taxon>
        <taxon>Deinococcales</taxon>
        <taxon>Deinococcaceae</taxon>
        <taxon>Deinococcus</taxon>
    </lineage>
</organism>
<gene>
    <name evidence="2" type="ORF">CBQ26_20190</name>
</gene>